<dbReference type="GO" id="GO:0000126">
    <property type="term" value="C:transcription factor TFIIIB complex"/>
    <property type="evidence" value="ECO:0007669"/>
    <property type="project" value="TreeGrafter"/>
</dbReference>
<dbReference type="AlphaFoldDB" id="A0AAV1C8T9"/>
<feature type="compositionally biased region" description="Basic residues" evidence="1">
    <location>
        <begin position="400"/>
        <end position="409"/>
    </location>
</feature>
<dbReference type="SMART" id="SM00717">
    <property type="entry name" value="SANT"/>
    <property type="match status" value="1"/>
</dbReference>
<evidence type="ECO:0000256" key="1">
    <source>
        <dbReference type="SAM" id="MobiDB-lite"/>
    </source>
</evidence>
<dbReference type="PANTHER" id="PTHR22929">
    <property type="entry name" value="RNA POLYMERASE III TRANSCRIPTION INITIATION FACTOR B"/>
    <property type="match status" value="1"/>
</dbReference>
<feature type="region of interest" description="Disordered" evidence="1">
    <location>
        <begin position="356"/>
        <end position="411"/>
    </location>
</feature>
<dbReference type="Gene3D" id="1.20.58.1880">
    <property type="match status" value="1"/>
</dbReference>
<feature type="compositionally biased region" description="Acidic residues" evidence="1">
    <location>
        <begin position="593"/>
        <end position="612"/>
    </location>
</feature>
<organism evidence="3 4">
    <name type="scientific">Oldenlandia corymbosa var. corymbosa</name>
    <dbReference type="NCBI Taxonomy" id="529605"/>
    <lineage>
        <taxon>Eukaryota</taxon>
        <taxon>Viridiplantae</taxon>
        <taxon>Streptophyta</taxon>
        <taxon>Embryophyta</taxon>
        <taxon>Tracheophyta</taxon>
        <taxon>Spermatophyta</taxon>
        <taxon>Magnoliopsida</taxon>
        <taxon>eudicotyledons</taxon>
        <taxon>Gunneridae</taxon>
        <taxon>Pentapetalae</taxon>
        <taxon>asterids</taxon>
        <taxon>lamiids</taxon>
        <taxon>Gentianales</taxon>
        <taxon>Rubiaceae</taxon>
        <taxon>Rubioideae</taxon>
        <taxon>Spermacoceae</taxon>
        <taxon>Hedyotis-Oldenlandia complex</taxon>
        <taxon>Oldenlandia</taxon>
    </lineage>
</organism>
<evidence type="ECO:0000313" key="4">
    <source>
        <dbReference type="Proteomes" id="UP001161247"/>
    </source>
</evidence>
<dbReference type="GO" id="GO:0070898">
    <property type="term" value="P:RNA polymerase III preinitiation complex assembly"/>
    <property type="evidence" value="ECO:0007669"/>
    <property type="project" value="TreeGrafter"/>
</dbReference>
<keyword evidence="4" id="KW-1185">Reference proteome</keyword>
<dbReference type="InterPro" id="IPR001005">
    <property type="entry name" value="SANT/Myb"/>
</dbReference>
<feature type="domain" description="Myb-like" evidence="2">
    <location>
        <begin position="503"/>
        <end position="552"/>
    </location>
</feature>
<gene>
    <name evidence="3" type="ORF">OLC1_LOCUS2917</name>
</gene>
<dbReference type="GO" id="GO:0001156">
    <property type="term" value="F:TFIIIC-class transcription factor complex binding"/>
    <property type="evidence" value="ECO:0007669"/>
    <property type="project" value="TreeGrafter"/>
</dbReference>
<dbReference type="InterPro" id="IPR039467">
    <property type="entry name" value="TFIIIB_B''_Myb"/>
</dbReference>
<feature type="region of interest" description="Disordered" evidence="1">
    <location>
        <begin position="100"/>
        <end position="124"/>
    </location>
</feature>
<dbReference type="InterPro" id="IPR009057">
    <property type="entry name" value="Homeodomain-like_sf"/>
</dbReference>
<proteinExistence type="predicted"/>
<dbReference type="CDD" id="cd00167">
    <property type="entry name" value="SANT"/>
    <property type="match status" value="1"/>
</dbReference>
<accession>A0AAV1C8T9</accession>
<feature type="region of interest" description="Disordered" evidence="1">
    <location>
        <begin position="268"/>
        <end position="300"/>
    </location>
</feature>
<dbReference type="EMBL" id="OX459118">
    <property type="protein sequence ID" value="CAI9090857.1"/>
    <property type="molecule type" value="Genomic_DNA"/>
</dbReference>
<protein>
    <submittedName>
        <fullName evidence="3">OLC1v1025726C1</fullName>
    </submittedName>
</protein>
<dbReference type="Proteomes" id="UP001161247">
    <property type="component" value="Chromosome 1"/>
</dbReference>
<evidence type="ECO:0000313" key="3">
    <source>
        <dbReference type="EMBL" id="CAI9090857.1"/>
    </source>
</evidence>
<feature type="compositionally biased region" description="Acidic residues" evidence="1">
    <location>
        <begin position="643"/>
        <end position="658"/>
    </location>
</feature>
<name>A0AAV1C8T9_OLDCO</name>
<dbReference type="SUPFAM" id="SSF46689">
    <property type="entry name" value="Homeodomain-like"/>
    <property type="match status" value="1"/>
</dbReference>
<feature type="region of interest" description="Disordered" evidence="1">
    <location>
        <begin position="18"/>
        <end position="44"/>
    </location>
</feature>
<feature type="compositionally biased region" description="Polar residues" evidence="1">
    <location>
        <begin position="291"/>
        <end position="300"/>
    </location>
</feature>
<reference evidence="3" key="1">
    <citation type="submission" date="2023-03" db="EMBL/GenBank/DDBJ databases">
        <authorList>
            <person name="Julca I."/>
        </authorList>
    </citation>
    <scope>NUCLEOTIDE SEQUENCE</scope>
</reference>
<dbReference type="Pfam" id="PF15963">
    <property type="entry name" value="Myb_DNA-bind_7"/>
    <property type="match status" value="1"/>
</dbReference>
<sequence>MDLDLFDDLLGDNATKNNVRAGGKFQPKAKPRPFTKKKDSVGATQPVSENVNCAGASEAVVVDCLPDNNNDILHSIFENTDIFIGLESLDDDFLSVRETVSDDPVSSSEEPYIHVSGSPGDAEHKKLATPVAHVVDDSVGIPSIHDLDTSEFTSSYGQRIGKFRPKLKQQGNRLGNDTDVHDHKSAAEPVNNEQHTPFVSPSVDILDLRPVAGFNQDDVFECSSEGVSKDAPSQSVIEVLVDETFIDFEGFSHQEVVTSGENLEADHALPGNLVSPSADAGKAKVVPESDCSFQQHRASTSNETIVASGRVFGERKRPINAHKLVDESEVEGLENSDIQAESLSNSFVNEYDMAEELRSDDKTQKRKTHNTSKKLEAEKEKPVRKRPKKITESSEPAKSGPKRFSHSSQRRQVDKALLEIPDDEIDIQKLVMKDAIWLTDLKTIESVKKEAKSSKEQLQNQRNVNHNVDGDEDGTFGEVSDGEESFMVEESCVNYHTFMAKTPRSRWSKQDTEVLYQAFRLHGTDFSTIQVCSFPDKTPRQIKLKFKKEGQQHAWRINEALTKPVKEQYQLLILNQVTARIQDFCRANSVSLTEEEENPDANDEAANSEEIDEAAKPEEIDEAVFDGNTRAEVAVTQGPAVDPQDDDDDDDALPLESI</sequence>
<evidence type="ECO:0000259" key="2">
    <source>
        <dbReference type="SMART" id="SM00717"/>
    </source>
</evidence>
<feature type="region of interest" description="Disordered" evidence="1">
    <location>
        <begin position="591"/>
        <end position="658"/>
    </location>
</feature>
<dbReference type="PANTHER" id="PTHR22929:SF0">
    <property type="entry name" value="TRANSCRIPTION FACTOR TFIIIB COMPONENT B'' HOMOLOG"/>
    <property type="match status" value="1"/>
</dbReference>